<reference evidence="15 16" key="1">
    <citation type="submission" date="2022-06" db="EMBL/GenBank/DDBJ databases">
        <authorList>
            <person name="Sun Q."/>
        </authorList>
    </citation>
    <scope>NUCLEOTIDE SEQUENCE [LARGE SCALE GENOMIC DNA]</scope>
    <source>
        <strain evidence="15 16">S153</strain>
    </source>
</reference>
<evidence type="ECO:0000313" key="16">
    <source>
        <dbReference type="Proteomes" id="UP001155079"/>
    </source>
</evidence>
<comment type="function">
    <text evidence="8 10">Involved in protein export. Acts as a chaperone by maintaining the newly synthesized protein in an open conformation. Functions as a peptidyl-prolyl cis-trans isomerase.</text>
</comment>
<evidence type="ECO:0000256" key="4">
    <source>
        <dbReference type="ARBA" id="ARBA00016902"/>
    </source>
</evidence>
<dbReference type="NCBIfam" id="TIGR00115">
    <property type="entry name" value="tig"/>
    <property type="match status" value="1"/>
</dbReference>
<proteinExistence type="inferred from homology"/>
<dbReference type="SUPFAM" id="SSF102735">
    <property type="entry name" value="Trigger factor ribosome-binding domain"/>
    <property type="match status" value="1"/>
</dbReference>
<evidence type="ECO:0000256" key="9">
    <source>
        <dbReference type="ARBA" id="ARBA00029986"/>
    </source>
</evidence>
<evidence type="ECO:0000256" key="11">
    <source>
        <dbReference type="PROSITE-ProRule" id="PRU00277"/>
    </source>
</evidence>
<comment type="similarity">
    <text evidence="2 10 12">Belongs to the FKBP-type PPIase family. Tig subfamily.</text>
</comment>
<feature type="domain" description="PPIase FKBP-type" evidence="14">
    <location>
        <begin position="169"/>
        <end position="270"/>
    </location>
</feature>
<evidence type="ECO:0000256" key="3">
    <source>
        <dbReference type="ARBA" id="ARBA00013194"/>
    </source>
</evidence>
<dbReference type="Gene3D" id="3.30.70.1050">
    <property type="entry name" value="Trigger factor ribosome-binding domain"/>
    <property type="match status" value="1"/>
</dbReference>
<keyword evidence="10 12" id="KW-0132">Cell division</keyword>
<dbReference type="PANTHER" id="PTHR30560">
    <property type="entry name" value="TRIGGER FACTOR CHAPERONE AND PEPTIDYL-PROLYL CIS/TRANS ISOMERASE"/>
    <property type="match status" value="1"/>
</dbReference>
<dbReference type="Pfam" id="PF05697">
    <property type="entry name" value="Trigger_N"/>
    <property type="match status" value="1"/>
</dbReference>
<dbReference type="EMBL" id="JAMQAY010000001">
    <property type="protein sequence ID" value="MCM2399738.1"/>
    <property type="molecule type" value="Genomic_DNA"/>
</dbReference>
<gene>
    <name evidence="10 15" type="primary">tig</name>
    <name evidence="15" type="ORF">NBH20_01095</name>
</gene>
<dbReference type="SUPFAM" id="SSF109998">
    <property type="entry name" value="Triger factor/SurA peptide-binding domain-like"/>
    <property type="match status" value="1"/>
</dbReference>
<dbReference type="PIRSF" id="PIRSF003095">
    <property type="entry name" value="Trigger_factor"/>
    <property type="match status" value="1"/>
</dbReference>
<dbReference type="InterPro" id="IPR037041">
    <property type="entry name" value="Trigger_fac_C_sf"/>
</dbReference>
<dbReference type="SUPFAM" id="SSF54534">
    <property type="entry name" value="FKBP-like"/>
    <property type="match status" value="1"/>
</dbReference>
<name>A0ABT0V1Q6_9HYPH</name>
<dbReference type="InterPro" id="IPR008881">
    <property type="entry name" value="Trigger_fac_ribosome-bd_bac"/>
</dbReference>
<evidence type="ECO:0000256" key="12">
    <source>
        <dbReference type="RuleBase" id="RU003914"/>
    </source>
</evidence>
<dbReference type="PROSITE" id="PS50059">
    <property type="entry name" value="FKBP_PPIASE"/>
    <property type="match status" value="1"/>
</dbReference>
<keyword evidence="5 10" id="KW-0697">Rotamase</keyword>
<comment type="domain">
    <text evidence="10">Consists of 3 domains; the N-terminus binds the ribosome, the middle domain has PPIase activity, while the C-terminus has intrinsic chaperone activity on its own.</text>
</comment>
<comment type="subcellular location">
    <subcellularLocation>
        <location evidence="10">Cytoplasm</location>
    </subcellularLocation>
    <text evidence="10">About half TF is bound to the ribosome near the polypeptide exit tunnel while the other half is free in the cytoplasm.</text>
</comment>
<evidence type="ECO:0000256" key="6">
    <source>
        <dbReference type="ARBA" id="ARBA00023186"/>
    </source>
</evidence>
<keyword evidence="6 10" id="KW-0143">Chaperone</keyword>
<evidence type="ECO:0000256" key="1">
    <source>
        <dbReference type="ARBA" id="ARBA00000971"/>
    </source>
</evidence>
<dbReference type="Pfam" id="PF05698">
    <property type="entry name" value="Trigger_C"/>
    <property type="match status" value="1"/>
</dbReference>
<evidence type="ECO:0000256" key="10">
    <source>
        <dbReference type="HAMAP-Rule" id="MF_00303"/>
    </source>
</evidence>
<evidence type="ECO:0000256" key="8">
    <source>
        <dbReference type="ARBA" id="ARBA00024849"/>
    </source>
</evidence>
<dbReference type="GO" id="GO:0003755">
    <property type="term" value="F:peptidyl-prolyl cis-trans isomerase activity"/>
    <property type="evidence" value="ECO:0007669"/>
    <property type="project" value="UniProtKB-EC"/>
</dbReference>
<evidence type="ECO:0000313" key="15">
    <source>
        <dbReference type="EMBL" id="MCM2399738.1"/>
    </source>
</evidence>
<dbReference type="InterPro" id="IPR046357">
    <property type="entry name" value="PPIase_dom_sf"/>
</dbReference>
<keyword evidence="10 12" id="KW-0131">Cell cycle</keyword>
<dbReference type="Gene3D" id="3.10.50.40">
    <property type="match status" value="1"/>
</dbReference>
<dbReference type="InterPro" id="IPR027304">
    <property type="entry name" value="Trigger_fact/SurA_dom_sf"/>
</dbReference>
<dbReference type="Pfam" id="PF00254">
    <property type="entry name" value="FKBP_C"/>
    <property type="match status" value="1"/>
</dbReference>
<dbReference type="HAMAP" id="MF_00303">
    <property type="entry name" value="Trigger_factor_Tig"/>
    <property type="match status" value="1"/>
</dbReference>
<dbReference type="InterPro" id="IPR008880">
    <property type="entry name" value="Trigger_fac_C"/>
</dbReference>
<evidence type="ECO:0000256" key="5">
    <source>
        <dbReference type="ARBA" id="ARBA00023110"/>
    </source>
</evidence>
<feature type="compositionally biased region" description="Basic residues" evidence="13">
    <location>
        <begin position="454"/>
        <end position="463"/>
    </location>
</feature>
<keyword evidence="10" id="KW-0963">Cytoplasm</keyword>
<evidence type="ECO:0000259" key="14">
    <source>
        <dbReference type="PROSITE" id="PS50059"/>
    </source>
</evidence>
<comment type="catalytic activity">
    <reaction evidence="1 10 11">
        <text>[protein]-peptidylproline (omega=180) = [protein]-peptidylproline (omega=0)</text>
        <dbReference type="Rhea" id="RHEA:16237"/>
        <dbReference type="Rhea" id="RHEA-COMP:10747"/>
        <dbReference type="Rhea" id="RHEA-COMP:10748"/>
        <dbReference type="ChEBI" id="CHEBI:83833"/>
        <dbReference type="ChEBI" id="CHEBI:83834"/>
        <dbReference type="EC" id="5.2.1.8"/>
    </reaction>
</comment>
<dbReference type="PANTHER" id="PTHR30560:SF3">
    <property type="entry name" value="TRIGGER FACTOR-LIKE PROTEIN TIG, CHLOROPLASTIC"/>
    <property type="match status" value="1"/>
</dbReference>
<feature type="region of interest" description="Disordered" evidence="13">
    <location>
        <begin position="436"/>
        <end position="493"/>
    </location>
</feature>
<protein>
    <recommendedName>
        <fullName evidence="4 10">Trigger factor</fullName>
        <shortName evidence="10">TF</shortName>
        <ecNumber evidence="3 10">5.2.1.8</ecNumber>
    </recommendedName>
    <alternativeName>
        <fullName evidence="9 10">PPIase</fullName>
    </alternativeName>
</protein>
<dbReference type="InterPro" id="IPR005215">
    <property type="entry name" value="Trig_fac"/>
</dbReference>
<evidence type="ECO:0000256" key="7">
    <source>
        <dbReference type="ARBA" id="ARBA00023235"/>
    </source>
</evidence>
<keyword evidence="16" id="KW-1185">Reference proteome</keyword>
<organism evidence="15 16">
    <name type="scientific">Ciceribacter sichuanensis</name>
    <dbReference type="NCBI Taxonomy" id="2949647"/>
    <lineage>
        <taxon>Bacteria</taxon>
        <taxon>Pseudomonadati</taxon>
        <taxon>Pseudomonadota</taxon>
        <taxon>Alphaproteobacteria</taxon>
        <taxon>Hyphomicrobiales</taxon>
        <taxon>Rhizobiaceae</taxon>
        <taxon>Ciceribacter</taxon>
    </lineage>
</organism>
<dbReference type="InterPro" id="IPR001179">
    <property type="entry name" value="PPIase_FKBP_dom"/>
</dbReference>
<dbReference type="EC" id="5.2.1.8" evidence="3 10"/>
<dbReference type="Proteomes" id="UP001155079">
    <property type="component" value="Unassembled WGS sequence"/>
</dbReference>
<evidence type="ECO:0000256" key="13">
    <source>
        <dbReference type="SAM" id="MobiDB-lite"/>
    </source>
</evidence>
<accession>A0ABT0V1Q6</accession>
<dbReference type="RefSeq" id="WP_250943667.1">
    <property type="nucleotide sequence ID" value="NZ_JAMQAY010000001.1"/>
</dbReference>
<evidence type="ECO:0000256" key="2">
    <source>
        <dbReference type="ARBA" id="ARBA00005464"/>
    </source>
</evidence>
<comment type="caution">
    <text evidence="15">The sequence shown here is derived from an EMBL/GenBank/DDBJ whole genome shotgun (WGS) entry which is preliminary data.</text>
</comment>
<dbReference type="InterPro" id="IPR036611">
    <property type="entry name" value="Trigger_fac_ribosome-bd_sf"/>
</dbReference>
<dbReference type="Gene3D" id="1.10.3120.10">
    <property type="entry name" value="Trigger factor, C-terminal domain"/>
    <property type="match status" value="1"/>
</dbReference>
<keyword evidence="7 10" id="KW-0413">Isomerase</keyword>
<sequence length="493" mass="54377">MQVIETLAEGLKREIKVVIPAKDMEARMNERLADAKDKVRINGFRPGKVPVGHLKKMYGKSIMADLVNEILREKPTSILSERGEKSATQPEIAMTEDEAEAEKILTAQADFEFTMAYEILPPIELKSVEGIKVVREVVEVSDEEVNEQILKISESARSFETKKGKAADGDRITMDYVGKVDGIAFDGGTDSDAELVLGSGRFIPGFEDQLIGTKAGDEKTITVTFPEDYPAKNLAGKEATFDVTVKDVAAPAAIEINDELATKLGIESLDKLKEIVRGQIESQYGNVTRQKVKRQILDQLDAMYKFDAPSKLIDAEFDNIWRQINTDLAQSGKTFEDEDTTEEQAREEYRTLAERRVRLGLVLSEIGEKGGVEVSEDEMQRALFAQLQQFPGQEKQILDFFRNTPGASASLRAPLFEEKVIDKLLSEIDVTDKKVSKEELLADDEAEEGDKPAKKAASKKKAAAKADDAAEGEEAAPKKKAAAKKKAAEGDAE</sequence>